<keyword evidence="2" id="KW-1185">Reference proteome</keyword>
<sequence>MCEREQAIRKELSEREQAIRKEMCEREQAIRKELSEQVGRVRTLISDQEYKQKKLEVTVMERERLSKLEVVDNMREIRHLSDMVYEMTQANAATKKTKKKNWFLRVLDSLCSFFSSRSRVSAAPST</sequence>
<proteinExistence type="predicted"/>
<dbReference type="InParanoid" id="H3DNE7"/>
<accession>H3DNE7</accession>
<evidence type="ECO:0000313" key="1">
    <source>
        <dbReference type="Ensembl" id="ENSTNIP00000022046.1"/>
    </source>
</evidence>
<protein>
    <submittedName>
        <fullName evidence="1">Uncharacterized protein</fullName>
    </submittedName>
</protein>
<dbReference type="Proteomes" id="UP000007303">
    <property type="component" value="Unassembled WGS sequence"/>
</dbReference>
<reference evidence="1" key="2">
    <citation type="submission" date="2025-08" db="UniProtKB">
        <authorList>
            <consortium name="Ensembl"/>
        </authorList>
    </citation>
    <scope>IDENTIFICATION</scope>
</reference>
<name>H3DNE7_TETNG</name>
<reference evidence="2" key="1">
    <citation type="journal article" date="2004" name="Nature">
        <title>Genome duplication in the teleost fish Tetraodon nigroviridis reveals the early vertebrate proto-karyotype.</title>
        <authorList>
            <person name="Jaillon O."/>
            <person name="Aury J.-M."/>
            <person name="Brunet F."/>
            <person name="Petit J.-L."/>
            <person name="Stange-Thomann N."/>
            <person name="Mauceli E."/>
            <person name="Bouneau L."/>
            <person name="Fischer C."/>
            <person name="Ozouf-Costaz C."/>
            <person name="Bernot A."/>
            <person name="Nicaud S."/>
            <person name="Jaffe D."/>
            <person name="Fisher S."/>
            <person name="Lutfalla G."/>
            <person name="Dossat C."/>
            <person name="Segurens B."/>
            <person name="Dasilva C."/>
            <person name="Salanoubat M."/>
            <person name="Levy M."/>
            <person name="Boudet N."/>
            <person name="Castellano S."/>
            <person name="Anthouard V."/>
            <person name="Jubin C."/>
            <person name="Castelli V."/>
            <person name="Katinka M."/>
            <person name="Vacherie B."/>
            <person name="Biemont C."/>
            <person name="Skalli Z."/>
            <person name="Cattolico L."/>
            <person name="Poulain J."/>
            <person name="De Berardinis V."/>
            <person name="Cruaud C."/>
            <person name="Duprat S."/>
            <person name="Brottier P."/>
            <person name="Coutanceau J.-P."/>
            <person name="Gouzy J."/>
            <person name="Parra G."/>
            <person name="Lardier G."/>
            <person name="Chapple C."/>
            <person name="McKernan K.J."/>
            <person name="McEwan P."/>
            <person name="Bosak S."/>
            <person name="Kellis M."/>
            <person name="Volff J.-N."/>
            <person name="Guigo R."/>
            <person name="Zody M.C."/>
            <person name="Mesirov J."/>
            <person name="Lindblad-Toh K."/>
            <person name="Birren B."/>
            <person name="Nusbaum C."/>
            <person name="Kahn D."/>
            <person name="Robinson-Rechavi M."/>
            <person name="Laudet V."/>
            <person name="Schachter V."/>
            <person name="Quetier F."/>
            <person name="Saurin W."/>
            <person name="Scarpelli C."/>
            <person name="Wincker P."/>
            <person name="Lander E.S."/>
            <person name="Weissenbach J."/>
            <person name="Roest Crollius H."/>
        </authorList>
    </citation>
    <scope>NUCLEOTIDE SEQUENCE [LARGE SCALE GENOMIC DNA]</scope>
</reference>
<dbReference type="HOGENOM" id="CLU_1980962_0_0_1"/>
<reference evidence="1" key="3">
    <citation type="submission" date="2025-09" db="UniProtKB">
        <authorList>
            <consortium name="Ensembl"/>
        </authorList>
    </citation>
    <scope>IDENTIFICATION</scope>
</reference>
<organism evidence="1 2">
    <name type="scientific">Tetraodon nigroviridis</name>
    <name type="common">Spotted green pufferfish</name>
    <name type="synonym">Chelonodon nigroviridis</name>
    <dbReference type="NCBI Taxonomy" id="99883"/>
    <lineage>
        <taxon>Eukaryota</taxon>
        <taxon>Metazoa</taxon>
        <taxon>Chordata</taxon>
        <taxon>Craniata</taxon>
        <taxon>Vertebrata</taxon>
        <taxon>Euteleostomi</taxon>
        <taxon>Actinopterygii</taxon>
        <taxon>Neopterygii</taxon>
        <taxon>Teleostei</taxon>
        <taxon>Neoteleostei</taxon>
        <taxon>Acanthomorphata</taxon>
        <taxon>Eupercaria</taxon>
        <taxon>Tetraodontiformes</taxon>
        <taxon>Tetradontoidea</taxon>
        <taxon>Tetraodontidae</taxon>
        <taxon>Tetraodon</taxon>
    </lineage>
</organism>
<dbReference type="Ensembl" id="ENSTNIT00000022282.1">
    <property type="protein sequence ID" value="ENSTNIP00000022046.1"/>
    <property type="gene ID" value="ENSTNIG00000018861.1"/>
</dbReference>
<dbReference type="AlphaFoldDB" id="H3DNE7"/>
<evidence type="ECO:0000313" key="2">
    <source>
        <dbReference type="Proteomes" id="UP000007303"/>
    </source>
</evidence>